<gene>
    <name evidence="1" type="ORF">SIMMY50_32</name>
</gene>
<accession>A0A173GCS7</accession>
<dbReference type="Proteomes" id="UP000222975">
    <property type="component" value="Segment"/>
</dbReference>
<organism evidence="1 2">
    <name type="scientific">Erwinia phage vB_EamM_Simmy50</name>
    <dbReference type="NCBI Taxonomy" id="1815988"/>
    <lineage>
        <taxon>Viruses</taxon>
        <taxon>Duplodnaviria</taxon>
        <taxon>Heunggongvirae</taxon>
        <taxon>Uroviricota</taxon>
        <taxon>Caudoviricetes</taxon>
        <taxon>Chimalliviridae</taxon>
        <taxon>Agricanvirus</taxon>
        <taxon>Agricanvirus simmy50</taxon>
    </lineage>
</organism>
<proteinExistence type="predicted"/>
<sequence length="148" mass="16928">MIQPINVPGMVINPEVSREVILMTSEQLDRFSIAAFDMLALGNTVFSGEFGSYVTPSRDEFMQAYLRPLQAPDSVRRYNEIDQTQVACLVDSITRNEKGDLIGRVIPHGPNGPKLEKLFKEKKQKFKVFPRLKWENGWKFVAFDVGYK</sequence>
<evidence type="ECO:0000313" key="1">
    <source>
        <dbReference type="EMBL" id="ANH51494.1"/>
    </source>
</evidence>
<protein>
    <submittedName>
        <fullName evidence="1">Uncharacterized protein</fullName>
    </submittedName>
</protein>
<evidence type="ECO:0000313" key="2">
    <source>
        <dbReference type="Proteomes" id="UP000222975"/>
    </source>
</evidence>
<dbReference type="EMBL" id="KU886223">
    <property type="protein sequence ID" value="ANH51494.1"/>
    <property type="molecule type" value="Genomic_DNA"/>
</dbReference>
<reference evidence="2" key="1">
    <citation type="submission" date="2016-03" db="EMBL/GenBank/DDBJ databases">
        <authorList>
            <person name="Sharma R."/>
            <person name="Simister A.R."/>
            <person name="Berg J.A."/>
            <person name="Jensen G.L."/>
            <person name="Keele B.R."/>
            <person name="Ward M.E.H."/>
            <person name="Breakwell D.P."/>
            <person name="Hope S."/>
            <person name="Grose J.H."/>
        </authorList>
    </citation>
    <scope>NUCLEOTIDE SEQUENCE [LARGE SCALE GENOMIC DNA]</scope>
</reference>
<name>A0A173GCS7_9CAUD</name>
<keyword evidence="2" id="KW-1185">Reference proteome</keyword>